<name>A0A2H6NGW1_9SAUR</name>
<dbReference type="AlphaFoldDB" id="A0A2H6NGW1"/>
<evidence type="ECO:0000256" key="1">
    <source>
        <dbReference type="SAM" id="Coils"/>
    </source>
</evidence>
<protein>
    <submittedName>
        <fullName evidence="3">Uncharacterized protein</fullName>
    </submittedName>
</protein>
<sequence length="651" mass="72670">MAASYKRVITTVNCYSSAIIDNQLQNVVHYCTGTCQAFKQGIMCIVAHHSVCAKLLKVSTPNFRNSDLIHRFSMPENSIALPGDEDYHQLLPSNPKLKKGSSVQSIGNLKDITEEAINLASGKIKEFSFEKLRSSSNQANYRKGRKVKSDQFNRRSLDFDLISGSFSSDEILSPPNGVLNNCSHEEKWHVSSPSVKESGSSVVSLPIETFPDGNFITQILEKHKLDGSSSGDIKMCLDILLKCSEDLKKCTDIIKQCIKNKSSGNVNSGNNSESLANSEIIYMNLMTRFSSYLKQLPFEFRHPGDMVELINSLSALEQSHFSPIFGNEQPPRYEDVVTSASSVAKQSFPSNSKRIQDNNDTDSSTNLIQIPSVDALQNNIDSRNDSHVLPQLQFQNPSDCVFPTESLYIVEESDGKKVRGSASSVQSRTISGDSESSQKQAELLNPSLELTKTSHTVTEPLSKGDHSISADSIDQTFNYNVQVSKEELRKNNQEEIDKLLLDLENFSQKMEITLRETTVEQTDSRYLKSSDLTSEDKGKDCFYEDKSVPSSLSKLVEINGHKMDEDDKTLLLRILESIEDFAQELVEFQLGKGSLSKEKEVMHILQETLATPSITVDKQSYIDTAKKKPVSPLIQQMPEVIKVRLCDFFST</sequence>
<reference evidence="3" key="2">
    <citation type="submission" date="2017-12" db="EMBL/GenBank/DDBJ databases">
        <title>Coralsnake Venomics: Analyses of Venom Gland Transcriptomes and Proteomes of Six Brazilian Taxa.</title>
        <authorList>
            <person name="Aird S.D."/>
            <person name="Jorge da Silva N."/>
            <person name="Qiu L."/>
            <person name="Villar-Briones A."/>
            <person name="Aparecida-Saddi V."/>
            <person name="Campos-Telles M.P."/>
            <person name="Grau M."/>
            <person name="Mikheyev A.S."/>
        </authorList>
    </citation>
    <scope>NUCLEOTIDE SEQUENCE</scope>
    <source>
        <tissue evidence="3">Venom_gland</tissue>
    </source>
</reference>
<feature type="region of interest" description="Disordered" evidence="2">
    <location>
        <begin position="413"/>
        <end position="440"/>
    </location>
</feature>
<feature type="compositionally biased region" description="Polar residues" evidence="2">
    <location>
        <begin position="344"/>
        <end position="353"/>
    </location>
</feature>
<feature type="coiled-coil region" evidence="1">
    <location>
        <begin position="489"/>
        <end position="516"/>
    </location>
</feature>
<organism evidence="3">
    <name type="scientific">Micrurus carvalhoi</name>
    <dbReference type="NCBI Taxonomy" id="3147026"/>
    <lineage>
        <taxon>Eukaryota</taxon>
        <taxon>Metazoa</taxon>
        <taxon>Chordata</taxon>
        <taxon>Craniata</taxon>
        <taxon>Vertebrata</taxon>
        <taxon>Euteleostomi</taxon>
        <taxon>Lepidosauria</taxon>
        <taxon>Squamata</taxon>
        <taxon>Bifurcata</taxon>
        <taxon>Unidentata</taxon>
        <taxon>Episquamata</taxon>
        <taxon>Toxicofera</taxon>
        <taxon>Serpentes</taxon>
        <taxon>Colubroidea</taxon>
        <taxon>Elapidae</taxon>
        <taxon>Elapinae</taxon>
        <taxon>Micrurus</taxon>
    </lineage>
</organism>
<proteinExistence type="predicted"/>
<evidence type="ECO:0000256" key="2">
    <source>
        <dbReference type="SAM" id="MobiDB-lite"/>
    </source>
</evidence>
<evidence type="ECO:0000313" key="3">
    <source>
        <dbReference type="EMBL" id="LAA32265.1"/>
    </source>
</evidence>
<reference evidence="3" key="1">
    <citation type="submission" date="2017-07" db="EMBL/GenBank/DDBJ databases">
        <authorList>
            <person name="Mikheyev A."/>
            <person name="Grau M."/>
        </authorList>
    </citation>
    <scope>NUCLEOTIDE SEQUENCE</scope>
    <source>
        <tissue evidence="3">Venom_gland</tissue>
    </source>
</reference>
<feature type="region of interest" description="Disordered" evidence="2">
    <location>
        <begin position="344"/>
        <end position="366"/>
    </location>
</feature>
<keyword evidence="1" id="KW-0175">Coiled coil</keyword>
<dbReference type="EMBL" id="IACI01109005">
    <property type="protein sequence ID" value="LAA32265.1"/>
    <property type="molecule type" value="Transcribed_RNA"/>
</dbReference>
<feature type="compositionally biased region" description="Polar residues" evidence="2">
    <location>
        <begin position="421"/>
        <end position="440"/>
    </location>
</feature>
<accession>A0A2H6NGW1</accession>